<comment type="caution">
    <text evidence="1">The sequence shown here is derived from an EMBL/GenBank/DDBJ whole genome shotgun (WGS) entry which is preliminary data.</text>
</comment>
<name>A0A0J9EX41_9CYAN</name>
<dbReference type="AlphaFoldDB" id="A0A0J9EX41"/>
<evidence type="ECO:0000313" key="2">
    <source>
        <dbReference type="Proteomes" id="UP000033607"/>
    </source>
</evidence>
<organism evidence="1 2">
    <name type="scientific">Limnoraphis robusta CS-951</name>
    <dbReference type="NCBI Taxonomy" id="1637645"/>
    <lineage>
        <taxon>Bacteria</taxon>
        <taxon>Bacillati</taxon>
        <taxon>Cyanobacteriota</taxon>
        <taxon>Cyanophyceae</taxon>
        <taxon>Oscillatoriophycideae</taxon>
        <taxon>Oscillatoriales</taxon>
        <taxon>Sirenicapillariaceae</taxon>
        <taxon>Limnoraphis</taxon>
    </lineage>
</organism>
<dbReference type="Proteomes" id="UP000033607">
    <property type="component" value="Unassembled WGS sequence"/>
</dbReference>
<reference evidence="1 2" key="1">
    <citation type="submission" date="2015-06" db="EMBL/GenBank/DDBJ databases">
        <title>Draft genome assembly of filamentous brackish cyanobacterium Limnoraphis robusta strain CS-951.</title>
        <authorList>
            <person name="Willis A."/>
            <person name="Parks M."/>
            <person name="Burford M.A."/>
        </authorList>
    </citation>
    <scope>NUCLEOTIDE SEQUENCE [LARGE SCALE GENOMIC DNA]</scope>
    <source>
        <strain evidence="1 2">CS-951</strain>
    </source>
</reference>
<dbReference type="EMBL" id="LATL02000081">
    <property type="protein sequence ID" value="KMW70696.1"/>
    <property type="molecule type" value="Genomic_DNA"/>
</dbReference>
<protein>
    <submittedName>
        <fullName evidence="1">Uncharacterized protein</fullName>
    </submittedName>
</protein>
<sequence>MIKLLLESVKIVVMISIDCHSNKFLIDVFILNISNFLGICLKHNDYNFHKITVNKIFYRQNFS</sequence>
<evidence type="ECO:0000313" key="1">
    <source>
        <dbReference type="EMBL" id="KMW70696.1"/>
    </source>
</evidence>
<accession>A0A0J9EX41</accession>
<proteinExistence type="predicted"/>
<gene>
    <name evidence="1" type="ORF">WN50_33330</name>
</gene>